<feature type="region of interest" description="Disordered" evidence="2">
    <location>
        <begin position="1101"/>
        <end position="1141"/>
    </location>
</feature>
<evidence type="ECO:0000256" key="2">
    <source>
        <dbReference type="SAM" id="MobiDB-lite"/>
    </source>
</evidence>
<keyword evidence="1" id="KW-0175">Coiled coil</keyword>
<comment type="caution">
    <text evidence="3">The sequence shown here is derived from an EMBL/GenBank/DDBJ whole genome shotgun (WGS) entry which is preliminary data.</text>
</comment>
<keyword evidence="4" id="KW-1185">Reference proteome</keyword>
<organism evidence="3 4">
    <name type="scientific">Diacronema lutheri</name>
    <name type="common">Unicellular marine alga</name>
    <name type="synonym">Monochrysis lutheri</name>
    <dbReference type="NCBI Taxonomy" id="2081491"/>
    <lineage>
        <taxon>Eukaryota</taxon>
        <taxon>Haptista</taxon>
        <taxon>Haptophyta</taxon>
        <taxon>Pavlovophyceae</taxon>
        <taxon>Pavlovales</taxon>
        <taxon>Pavlovaceae</taxon>
        <taxon>Diacronema</taxon>
    </lineage>
</organism>
<reference evidence="3" key="1">
    <citation type="submission" date="2021-05" db="EMBL/GenBank/DDBJ databases">
        <title>The genome of the haptophyte Pavlova lutheri (Diacronema luteri, Pavlovales) - a model for lipid biosynthesis in eukaryotic algae.</title>
        <authorList>
            <person name="Hulatt C.J."/>
            <person name="Posewitz M.C."/>
        </authorList>
    </citation>
    <scope>NUCLEOTIDE SEQUENCE</scope>
    <source>
        <strain evidence="3">NIVA-4/92</strain>
    </source>
</reference>
<dbReference type="AlphaFoldDB" id="A0A8J5XFX1"/>
<feature type="compositionally biased region" description="Gly residues" evidence="2">
    <location>
        <begin position="1235"/>
        <end position="1246"/>
    </location>
</feature>
<evidence type="ECO:0000313" key="4">
    <source>
        <dbReference type="Proteomes" id="UP000751190"/>
    </source>
</evidence>
<feature type="region of interest" description="Disordered" evidence="2">
    <location>
        <begin position="823"/>
        <end position="848"/>
    </location>
</feature>
<feature type="coiled-coil region" evidence="1">
    <location>
        <begin position="343"/>
        <end position="370"/>
    </location>
</feature>
<feature type="compositionally biased region" description="Low complexity" evidence="2">
    <location>
        <begin position="1247"/>
        <end position="1256"/>
    </location>
</feature>
<proteinExistence type="predicted"/>
<name>A0A8J5XFX1_DIALT</name>
<sequence>MEQASTLEEGPADDPAGESLLEASRRRLDALLAAMATERRRIAALLPVEGEDALVSRVDATARAVAALSAELSRLLGARLLELQEEMEGAQLETFFSQPAVAAELHPHLRAEHEPLNALVQARLLPRVYSAFSRTMDAFVGAQRDWEACQQAVVDAARGLAKELHVLSEQQARDLGFDFTEGALDAAAVASIGAPALSPAASSPGSRSRDVRAGGPVGGSAGVGAGAGVDAERRLVAQQRRSEVHTRALSERLKSTHAELERANAERDACRADAAAARDELAREAASAALAAQRGAAETAHLRARLDEFMAASSSAVQRTEHLSAATTAEFETRMLALEAAGREAVRKAEARMRARAAELRERVEGADARVAAALALVDAEKANTDAVRQEGVARAAKQAVEIGKLRDKVRQQEAERRRKEADLDAGRRNASEREARERATLQRALDLETDRAADLTIHLDGVRARLAEHDADAAERAVTFSVLNARVDDAERSASTAALELAHARAREAVLVAALSDADTESAFELELARGALSRAEDGWLRGATGVRAELEAELVALRTEKADASERLANELDTFRSMAASELEETRSRAEHVERVLGAEVERARQAATRNGELALQLTALVEKRCEPTAVGAGPELTQPQLQLPSGAEHAGATAAGNVSGTADQEAAGKELGLAESDGDDAAKFALGDGRASGALGAPMGAGAGAGAEPSPFERDDLGKVILPHTWTGLVAPSSAALISRVERAIRRRHAPADLNRIVHLQAIVRAQATKLAAVRNALVDALAERGAAARGAADAQLKLQAVAFHLHRFLGQGSTALSQRLGSAPPGVGRGNAPPTDPRSAADARRNSFGCGISARPTVDRVGSPPRADGDSSTLRCLTCGAHVPPPALVNLLHDSFIIEGARGHVSGPRAPSLAMATPIGLDGQDARAALAVRAGARAAGARAEADADDAYAREGVSAGLGDWPLLGLTLDKVVFAAGGGAHPSSPPRHSVYAANVGGVSLAASASAPRVSMERIPPPLGRAGATLRDTQRVPSPLAAAAAELAEHKPPPIFGRPSSSVGPARVRSALDVRGALYRGLAPQSVDLLEHFDEHRRPALPHALPPSPWMGKRPSTTPHVSRDAGACKAAAGGGGASTPARAAVDASVGRSAEVRAHDSLAARVTYRRTSAARARAPTHPSRTPPRAPLGQMRTLPQLRDADADDLEQSPLVAIVYDSLGRSQSLNRTEWQRRAGGGAAREGAGGSSLAAGSTSRPVPTSVRGGEGEGEMQ</sequence>
<feature type="region of interest" description="Disordered" evidence="2">
    <location>
        <begin position="648"/>
        <end position="669"/>
    </location>
</feature>
<feature type="compositionally biased region" description="Gly residues" evidence="2">
    <location>
        <begin position="215"/>
        <end position="226"/>
    </location>
</feature>
<feature type="coiled-coil region" evidence="1">
    <location>
        <begin position="542"/>
        <end position="569"/>
    </location>
</feature>
<evidence type="ECO:0000256" key="1">
    <source>
        <dbReference type="SAM" id="Coils"/>
    </source>
</evidence>
<feature type="region of interest" description="Disordered" evidence="2">
    <location>
        <begin position="196"/>
        <end position="226"/>
    </location>
</feature>
<accession>A0A8J5XFX1</accession>
<dbReference type="Proteomes" id="UP000751190">
    <property type="component" value="Unassembled WGS sequence"/>
</dbReference>
<feature type="region of interest" description="Disordered" evidence="2">
    <location>
        <begin position="409"/>
        <end position="438"/>
    </location>
</feature>
<feature type="compositionally biased region" description="Low complexity" evidence="2">
    <location>
        <begin position="196"/>
        <end position="206"/>
    </location>
</feature>
<feature type="region of interest" description="Disordered" evidence="2">
    <location>
        <begin position="1224"/>
        <end position="1272"/>
    </location>
</feature>
<gene>
    <name evidence="3" type="ORF">KFE25_014302</name>
</gene>
<feature type="compositionally biased region" description="Low complexity" evidence="2">
    <location>
        <begin position="1166"/>
        <end position="1182"/>
    </location>
</feature>
<feature type="coiled-coil region" evidence="1">
    <location>
        <begin position="246"/>
        <end position="280"/>
    </location>
</feature>
<evidence type="ECO:0000313" key="3">
    <source>
        <dbReference type="EMBL" id="KAG8460157.1"/>
    </source>
</evidence>
<protein>
    <submittedName>
        <fullName evidence="3">Uncharacterized protein</fullName>
    </submittedName>
</protein>
<feature type="region of interest" description="Disordered" evidence="2">
    <location>
        <begin position="1166"/>
        <end position="1192"/>
    </location>
</feature>
<dbReference type="EMBL" id="JAGTXO010000035">
    <property type="protein sequence ID" value="KAG8460157.1"/>
    <property type="molecule type" value="Genomic_DNA"/>
</dbReference>